<evidence type="ECO:0000256" key="3">
    <source>
        <dbReference type="SAM" id="SignalP"/>
    </source>
</evidence>
<evidence type="ECO:0000259" key="4">
    <source>
        <dbReference type="Pfam" id="PF13407"/>
    </source>
</evidence>
<protein>
    <submittedName>
        <fullName evidence="5">Monosaccharide ABC transporter substrate-binding protein, CUT2 family</fullName>
    </submittedName>
</protein>
<evidence type="ECO:0000256" key="1">
    <source>
        <dbReference type="ARBA" id="ARBA00004418"/>
    </source>
</evidence>
<dbReference type="GO" id="GO:0030288">
    <property type="term" value="C:outer membrane-bounded periplasmic space"/>
    <property type="evidence" value="ECO:0007669"/>
    <property type="project" value="TreeGrafter"/>
</dbReference>
<accession>A0A1N7MKW6</accession>
<dbReference type="InterPro" id="IPR050555">
    <property type="entry name" value="Bact_Solute-Bind_Prot2"/>
</dbReference>
<dbReference type="STRING" id="484498.SAMN05421686_105261"/>
<dbReference type="PANTHER" id="PTHR30036">
    <property type="entry name" value="D-XYLOSE-BINDING PERIPLASMIC PROTEIN"/>
    <property type="match status" value="1"/>
</dbReference>
<sequence>MKYFLIFMLAACSAQVVAEAQIFGLVAKSTSDPNFVLAWQACDKAARGNGDFCELLGSSEPANAHLQARAIESALTSDRYAAIAVSVTQSSFIADRLDQASIPVMTFDSPFKKEEKLASLPYVGADNEAFGRDLGRLALAAAPGAGSICIMTVDHDPNLAIRVDALRRYLAGDHPLKSGQRLSGEGGWTEPTRCPKLPSANHREALHQLTGILLDVRPDLLVSVGHWPIVNERAFIATMSALGDEQLNTQIIAGVGKISTGHREMLRQGLLQGLVSIDFEDMGRLVYEQLKYMVKGEAVSPVTYTKSILVPAQPLLDDQALKVE</sequence>
<dbReference type="PANTHER" id="PTHR30036:SF7">
    <property type="entry name" value="ABC TRANSPORTER PERIPLASMIC-BINDING PROTEIN YPHF"/>
    <property type="match status" value="1"/>
</dbReference>
<dbReference type="EMBL" id="FTOH01000005">
    <property type="protein sequence ID" value="SIS86747.1"/>
    <property type="molecule type" value="Genomic_DNA"/>
</dbReference>
<feature type="domain" description="Periplasmic binding protein" evidence="4">
    <location>
        <begin position="23"/>
        <end position="297"/>
    </location>
</feature>
<evidence type="ECO:0000313" key="5">
    <source>
        <dbReference type="EMBL" id="SIS86747.1"/>
    </source>
</evidence>
<dbReference type="AlphaFoldDB" id="A0A1N7MKW6"/>
<dbReference type="GO" id="GO:0030246">
    <property type="term" value="F:carbohydrate binding"/>
    <property type="evidence" value="ECO:0007669"/>
    <property type="project" value="TreeGrafter"/>
</dbReference>
<dbReference type="GO" id="GO:0055085">
    <property type="term" value="P:transmembrane transport"/>
    <property type="evidence" value="ECO:0007669"/>
    <property type="project" value="UniProtKB-ARBA"/>
</dbReference>
<dbReference type="InterPro" id="IPR025997">
    <property type="entry name" value="SBP_2_dom"/>
</dbReference>
<dbReference type="Pfam" id="PF13407">
    <property type="entry name" value="Peripla_BP_4"/>
    <property type="match status" value="1"/>
</dbReference>
<reference evidence="6" key="1">
    <citation type="submission" date="2017-01" db="EMBL/GenBank/DDBJ databases">
        <authorList>
            <person name="Varghese N."/>
            <person name="Submissions S."/>
        </authorList>
    </citation>
    <scope>NUCLEOTIDE SEQUENCE [LARGE SCALE GENOMIC DNA]</scope>
    <source>
        <strain evidence="6">DSM 24913</strain>
    </source>
</reference>
<dbReference type="Gene3D" id="3.40.50.2300">
    <property type="match status" value="2"/>
</dbReference>
<feature type="chain" id="PRO_5012862605" evidence="3">
    <location>
        <begin position="19"/>
        <end position="324"/>
    </location>
</feature>
<evidence type="ECO:0000313" key="6">
    <source>
        <dbReference type="Proteomes" id="UP000185639"/>
    </source>
</evidence>
<feature type="signal peptide" evidence="3">
    <location>
        <begin position="1"/>
        <end position="18"/>
    </location>
</feature>
<proteinExistence type="inferred from homology"/>
<name>A0A1N7MKW6_9GAMM</name>
<gene>
    <name evidence="5" type="ORF">SAMN05421686_105261</name>
</gene>
<comment type="subcellular location">
    <subcellularLocation>
        <location evidence="1">Periplasm</location>
    </subcellularLocation>
</comment>
<dbReference type="Proteomes" id="UP000185639">
    <property type="component" value="Unassembled WGS sequence"/>
</dbReference>
<dbReference type="RefSeq" id="WP_076515657.1">
    <property type="nucleotide sequence ID" value="NZ_FTOH01000005.1"/>
</dbReference>
<keyword evidence="3" id="KW-0732">Signal</keyword>
<dbReference type="SUPFAM" id="SSF53822">
    <property type="entry name" value="Periplasmic binding protein-like I"/>
    <property type="match status" value="1"/>
</dbReference>
<keyword evidence="6" id="KW-1185">Reference proteome</keyword>
<evidence type="ECO:0000256" key="2">
    <source>
        <dbReference type="ARBA" id="ARBA00007639"/>
    </source>
</evidence>
<comment type="similarity">
    <text evidence="2">Belongs to the bacterial solute-binding protein 2 family.</text>
</comment>
<organism evidence="5 6">
    <name type="scientific">Thalassolituus maritimus</name>
    <dbReference type="NCBI Taxonomy" id="484498"/>
    <lineage>
        <taxon>Bacteria</taxon>
        <taxon>Pseudomonadati</taxon>
        <taxon>Pseudomonadota</taxon>
        <taxon>Gammaproteobacteria</taxon>
        <taxon>Oceanospirillales</taxon>
        <taxon>Oceanospirillaceae</taxon>
        <taxon>Thalassolituus</taxon>
    </lineage>
</organism>
<dbReference type="OrthoDB" id="3189720at2"/>
<dbReference type="InterPro" id="IPR028082">
    <property type="entry name" value="Peripla_BP_I"/>
</dbReference>